<proteinExistence type="inferred from homology"/>
<comment type="similarity">
    <text evidence="3 11 13">Belongs to the peptidase S33 family.</text>
</comment>
<feature type="active site" description="Proton donor" evidence="12">
    <location>
        <position position="304"/>
    </location>
</feature>
<dbReference type="NCBIfam" id="TIGR01249">
    <property type="entry name" value="pro_imino_pep_1"/>
    <property type="match status" value="1"/>
</dbReference>
<gene>
    <name evidence="15" type="primary">pip</name>
    <name evidence="15" type="ORF">CKO42_06615</name>
</gene>
<keyword evidence="8 11" id="KW-0645">Protease</keyword>
<keyword evidence="9 11" id="KW-0378">Hydrolase</keyword>
<dbReference type="AlphaFoldDB" id="A0A9X1B3X7"/>
<dbReference type="EC" id="3.4.11.5" evidence="4 11"/>
<keyword evidence="16" id="KW-1185">Reference proteome</keyword>
<evidence type="ECO:0000313" key="15">
    <source>
        <dbReference type="EMBL" id="MBK1618121.1"/>
    </source>
</evidence>
<feature type="active site" description="Nucleophile" evidence="12">
    <location>
        <position position="121"/>
    </location>
</feature>
<dbReference type="PRINTS" id="PR00111">
    <property type="entry name" value="ABHYDROLASE"/>
</dbReference>
<evidence type="ECO:0000256" key="5">
    <source>
        <dbReference type="ARBA" id="ARBA00021843"/>
    </source>
</evidence>
<dbReference type="PIRSF" id="PIRSF006431">
    <property type="entry name" value="Pept_S33"/>
    <property type="match status" value="1"/>
</dbReference>
<evidence type="ECO:0000256" key="3">
    <source>
        <dbReference type="ARBA" id="ARBA00010088"/>
    </source>
</evidence>
<dbReference type="GO" id="GO:0006508">
    <property type="term" value="P:proteolysis"/>
    <property type="evidence" value="ECO:0007669"/>
    <property type="project" value="UniProtKB-KW"/>
</dbReference>
<evidence type="ECO:0000256" key="4">
    <source>
        <dbReference type="ARBA" id="ARBA00012568"/>
    </source>
</evidence>
<name>A0A9X1B3X7_9GAMM</name>
<evidence type="ECO:0000259" key="14">
    <source>
        <dbReference type="Pfam" id="PF00561"/>
    </source>
</evidence>
<comment type="catalytic activity">
    <reaction evidence="1 11 13">
        <text>Release of N-terminal proline from a peptide.</text>
        <dbReference type="EC" id="3.4.11.5"/>
    </reaction>
</comment>
<dbReference type="GO" id="GO:0004177">
    <property type="term" value="F:aminopeptidase activity"/>
    <property type="evidence" value="ECO:0007669"/>
    <property type="project" value="UniProtKB-UniRule"/>
</dbReference>
<evidence type="ECO:0000256" key="6">
    <source>
        <dbReference type="ARBA" id="ARBA00022438"/>
    </source>
</evidence>
<comment type="subcellular location">
    <subcellularLocation>
        <location evidence="2 11">Cytoplasm</location>
    </subcellularLocation>
</comment>
<keyword evidence="7 11" id="KW-0963">Cytoplasm</keyword>
<evidence type="ECO:0000313" key="16">
    <source>
        <dbReference type="Proteomes" id="UP001138768"/>
    </source>
</evidence>
<evidence type="ECO:0000256" key="7">
    <source>
        <dbReference type="ARBA" id="ARBA00022490"/>
    </source>
</evidence>
<dbReference type="InterPro" id="IPR005944">
    <property type="entry name" value="Pro_iminopeptidase"/>
</dbReference>
<evidence type="ECO:0000256" key="12">
    <source>
        <dbReference type="PIRSR" id="PIRSR006431-1"/>
    </source>
</evidence>
<dbReference type="PANTHER" id="PTHR43722">
    <property type="entry name" value="PROLINE IMINOPEPTIDASE"/>
    <property type="match status" value="1"/>
</dbReference>
<dbReference type="InterPro" id="IPR002410">
    <property type="entry name" value="Peptidase_S33"/>
</dbReference>
<protein>
    <recommendedName>
        <fullName evidence="5 11">Proline iminopeptidase</fullName>
        <shortName evidence="11">PIP</shortName>
        <ecNumber evidence="4 11">3.4.11.5</ecNumber>
    </recommendedName>
    <alternativeName>
        <fullName evidence="10 11">Prolyl aminopeptidase</fullName>
    </alternativeName>
</protein>
<evidence type="ECO:0000256" key="10">
    <source>
        <dbReference type="ARBA" id="ARBA00029605"/>
    </source>
</evidence>
<reference evidence="15 16" key="1">
    <citation type="journal article" date="2020" name="Microorganisms">
        <title>Osmotic Adaptation and Compatible Solute Biosynthesis of Phototrophic Bacteria as Revealed from Genome Analyses.</title>
        <authorList>
            <person name="Imhoff J.F."/>
            <person name="Rahn T."/>
            <person name="Kunzel S."/>
            <person name="Keller A."/>
            <person name="Neulinger S.C."/>
        </authorList>
    </citation>
    <scope>NUCLEOTIDE SEQUENCE [LARGE SCALE GENOMIC DNA]</scope>
    <source>
        <strain evidence="15 16">DSM 25653</strain>
    </source>
</reference>
<dbReference type="Pfam" id="PF00561">
    <property type="entry name" value="Abhydrolase_1"/>
    <property type="match status" value="1"/>
</dbReference>
<evidence type="ECO:0000256" key="9">
    <source>
        <dbReference type="ARBA" id="ARBA00022801"/>
    </source>
</evidence>
<accession>A0A9X1B3X7</accession>
<dbReference type="GO" id="GO:0005737">
    <property type="term" value="C:cytoplasm"/>
    <property type="evidence" value="ECO:0007669"/>
    <property type="project" value="UniProtKB-SubCell"/>
</dbReference>
<evidence type="ECO:0000256" key="8">
    <source>
        <dbReference type="ARBA" id="ARBA00022670"/>
    </source>
</evidence>
<keyword evidence="6 11" id="KW-0031">Aminopeptidase</keyword>
<evidence type="ECO:0000256" key="2">
    <source>
        <dbReference type="ARBA" id="ARBA00004496"/>
    </source>
</evidence>
<dbReference type="SUPFAM" id="SSF53474">
    <property type="entry name" value="alpha/beta-Hydrolases"/>
    <property type="match status" value="1"/>
</dbReference>
<evidence type="ECO:0000256" key="1">
    <source>
        <dbReference type="ARBA" id="ARBA00001585"/>
    </source>
</evidence>
<feature type="domain" description="AB hydrolase-1" evidence="14">
    <location>
        <begin position="49"/>
        <end position="308"/>
    </location>
</feature>
<feature type="active site" evidence="12">
    <location>
        <position position="276"/>
    </location>
</feature>
<dbReference type="PANTHER" id="PTHR43722:SF1">
    <property type="entry name" value="PROLINE IMINOPEPTIDASE"/>
    <property type="match status" value="1"/>
</dbReference>
<evidence type="ECO:0000256" key="11">
    <source>
        <dbReference type="PIRNR" id="PIRNR006431"/>
    </source>
</evidence>
<evidence type="ECO:0000256" key="13">
    <source>
        <dbReference type="RuleBase" id="RU003421"/>
    </source>
</evidence>
<dbReference type="EMBL" id="NRRY01000007">
    <property type="protein sequence ID" value="MBK1618121.1"/>
    <property type="molecule type" value="Genomic_DNA"/>
</dbReference>
<dbReference type="RefSeq" id="WP_200240882.1">
    <property type="nucleotide sequence ID" value="NZ_NRRY01000007.1"/>
</dbReference>
<comment type="caution">
    <text evidence="15">The sequence shown here is derived from an EMBL/GenBank/DDBJ whole genome shotgun (WGS) entry which is preliminary data.</text>
</comment>
<dbReference type="Gene3D" id="3.40.50.1820">
    <property type="entry name" value="alpha/beta hydrolase"/>
    <property type="match status" value="1"/>
</dbReference>
<organism evidence="15 16">
    <name type="scientific">Lamprobacter modestohalophilus</name>
    <dbReference type="NCBI Taxonomy" id="1064514"/>
    <lineage>
        <taxon>Bacteria</taxon>
        <taxon>Pseudomonadati</taxon>
        <taxon>Pseudomonadota</taxon>
        <taxon>Gammaproteobacteria</taxon>
        <taxon>Chromatiales</taxon>
        <taxon>Chromatiaceae</taxon>
        <taxon>Lamprobacter</taxon>
    </lineage>
</organism>
<dbReference type="Proteomes" id="UP001138768">
    <property type="component" value="Unassembled WGS sequence"/>
</dbReference>
<dbReference type="PRINTS" id="PR00793">
    <property type="entry name" value="PROAMNOPTASE"/>
</dbReference>
<dbReference type="InterPro" id="IPR000073">
    <property type="entry name" value="AB_hydrolase_1"/>
</dbReference>
<sequence>MNDEYLNVQKTSSALYPPIEPFAVDRLAVGEGHELYLEQSGNRDGIPAVFLHGGPGAGCGPSHRRFFDPERYRIILFDQRGCGRSRPHASIEHNSTWDLVADMERIRAHLGIDRWLVFGGSWGSTLALAYAETYPERVSALVLRGIFLCRPEEIAWFYQQGASWIFPDHWRDFLAPIPESEHGDLLQAYHRRLTGSDAETRLAAAKAWSIWEGRCATLLPDPDIRRTFSDERLALSLARIECHYFVHQAFLRPNQLLEDAPRLSEIPGVIVHGRYDLICPLRSAWELAAAWPRASLEVIADAGHAAFEPGIARALVAATDRMAAELDPERPSAESMG</sequence>
<dbReference type="InterPro" id="IPR029058">
    <property type="entry name" value="AB_hydrolase_fold"/>
</dbReference>